<dbReference type="InterPro" id="IPR013324">
    <property type="entry name" value="RNA_pol_sigma_r3/r4-like"/>
</dbReference>
<evidence type="ECO:0000313" key="7">
    <source>
        <dbReference type="EMBL" id="MBL3657414.1"/>
    </source>
</evidence>
<dbReference type="CDD" id="cd06171">
    <property type="entry name" value="Sigma70_r4"/>
    <property type="match status" value="1"/>
</dbReference>
<dbReference type="InterPro" id="IPR013249">
    <property type="entry name" value="RNA_pol_sigma70_r4_t2"/>
</dbReference>
<evidence type="ECO:0000313" key="8">
    <source>
        <dbReference type="Proteomes" id="UP000659388"/>
    </source>
</evidence>
<gene>
    <name evidence="7" type="ORF">JL102_14800</name>
</gene>
<comment type="similarity">
    <text evidence="1">Belongs to the sigma-70 factor family. ECF subfamily.</text>
</comment>
<dbReference type="SUPFAM" id="SSF88946">
    <property type="entry name" value="Sigma2 domain of RNA polymerase sigma factors"/>
    <property type="match status" value="1"/>
</dbReference>
<dbReference type="PANTHER" id="PTHR43133">
    <property type="entry name" value="RNA POLYMERASE ECF-TYPE SIGMA FACTO"/>
    <property type="match status" value="1"/>
</dbReference>
<dbReference type="Pfam" id="PF08281">
    <property type="entry name" value="Sigma70_r4_2"/>
    <property type="match status" value="1"/>
</dbReference>
<keyword evidence="4" id="KW-0804">Transcription</keyword>
<evidence type="ECO:0000256" key="1">
    <source>
        <dbReference type="ARBA" id="ARBA00010641"/>
    </source>
</evidence>
<feature type="domain" description="RNA polymerase sigma-70 region 2" evidence="5">
    <location>
        <begin position="22"/>
        <end position="87"/>
    </location>
</feature>
<dbReference type="InterPro" id="IPR013325">
    <property type="entry name" value="RNA_pol_sigma_r2"/>
</dbReference>
<dbReference type="InterPro" id="IPR014284">
    <property type="entry name" value="RNA_pol_sigma-70_dom"/>
</dbReference>
<reference evidence="7" key="1">
    <citation type="submission" date="2021-01" db="EMBL/GenBank/DDBJ databases">
        <title>Fulvivirga kasyanovii gen. nov., sp nov., a novel member of the phylum Bacteroidetes isolated from seawater in a mussel farm.</title>
        <authorList>
            <person name="Zhao L.-H."/>
            <person name="Wang Z.-J."/>
        </authorList>
    </citation>
    <scope>NUCLEOTIDE SEQUENCE</scope>
    <source>
        <strain evidence="7">2943</strain>
    </source>
</reference>
<dbReference type="EMBL" id="JAESIY010000008">
    <property type="protein sequence ID" value="MBL3657414.1"/>
    <property type="molecule type" value="Genomic_DNA"/>
</dbReference>
<dbReference type="GO" id="GO:0006352">
    <property type="term" value="P:DNA-templated transcription initiation"/>
    <property type="evidence" value="ECO:0007669"/>
    <property type="project" value="InterPro"/>
</dbReference>
<dbReference type="Gene3D" id="1.10.1740.10">
    <property type="match status" value="1"/>
</dbReference>
<name>A0A937K088_9BACT</name>
<dbReference type="NCBIfam" id="TIGR02937">
    <property type="entry name" value="sigma70-ECF"/>
    <property type="match status" value="1"/>
</dbReference>
<dbReference type="Gene3D" id="1.10.10.10">
    <property type="entry name" value="Winged helix-like DNA-binding domain superfamily/Winged helix DNA-binding domain"/>
    <property type="match status" value="1"/>
</dbReference>
<dbReference type="InterPro" id="IPR007627">
    <property type="entry name" value="RNA_pol_sigma70_r2"/>
</dbReference>
<keyword evidence="8" id="KW-1185">Reference proteome</keyword>
<evidence type="ECO:0000256" key="3">
    <source>
        <dbReference type="ARBA" id="ARBA00023082"/>
    </source>
</evidence>
<comment type="caution">
    <text evidence="7">The sequence shown here is derived from an EMBL/GenBank/DDBJ whole genome shotgun (WGS) entry which is preliminary data.</text>
</comment>
<organism evidence="7 8">
    <name type="scientific">Fulvivirga sediminis</name>
    <dbReference type="NCBI Taxonomy" id="2803949"/>
    <lineage>
        <taxon>Bacteria</taxon>
        <taxon>Pseudomonadati</taxon>
        <taxon>Bacteroidota</taxon>
        <taxon>Cytophagia</taxon>
        <taxon>Cytophagales</taxon>
        <taxon>Fulvivirgaceae</taxon>
        <taxon>Fulvivirga</taxon>
    </lineage>
</organism>
<dbReference type="AlphaFoldDB" id="A0A937K088"/>
<dbReference type="GO" id="GO:0016987">
    <property type="term" value="F:sigma factor activity"/>
    <property type="evidence" value="ECO:0007669"/>
    <property type="project" value="UniProtKB-KW"/>
</dbReference>
<evidence type="ECO:0000256" key="2">
    <source>
        <dbReference type="ARBA" id="ARBA00023015"/>
    </source>
</evidence>
<dbReference type="Proteomes" id="UP000659388">
    <property type="component" value="Unassembled WGS sequence"/>
</dbReference>
<keyword evidence="2" id="KW-0805">Transcription regulation</keyword>
<keyword evidence="3" id="KW-0731">Sigma factor</keyword>
<proteinExistence type="inferred from homology"/>
<dbReference type="GO" id="GO:0003677">
    <property type="term" value="F:DNA binding"/>
    <property type="evidence" value="ECO:0007669"/>
    <property type="project" value="InterPro"/>
</dbReference>
<protein>
    <submittedName>
        <fullName evidence="7">RNA polymerase sigma factor</fullName>
    </submittedName>
</protein>
<accession>A0A937K088</accession>
<dbReference type="PANTHER" id="PTHR43133:SF46">
    <property type="entry name" value="RNA POLYMERASE SIGMA-70 FACTOR ECF SUBFAMILY"/>
    <property type="match status" value="1"/>
</dbReference>
<sequence>MISENDLVEGCRKGDRGSQRQLYDLYSKKMMAVAMRYSKFDQEAEDIIQEAFIKIFDKISTFRGESRLDFWIKRIVVNTALNHQRSKLYLFPMTDINDVTFTEDSDFSLSDFNFKELLKMIQRLPAGCQTVFNLYAIEGYTHKEIAEELNISEGTSKSQYSRARALLQDQFKKEEKLSYGQAK</sequence>
<evidence type="ECO:0000259" key="6">
    <source>
        <dbReference type="Pfam" id="PF08281"/>
    </source>
</evidence>
<dbReference type="RefSeq" id="WP_202245211.1">
    <property type="nucleotide sequence ID" value="NZ_JAESIY010000008.1"/>
</dbReference>
<feature type="domain" description="RNA polymerase sigma factor 70 region 4 type 2" evidence="6">
    <location>
        <begin position="116"/>
        <end position="167"/>
    </location>
</feature>
<dbReference type="InterPro" id="IPR036388">
    <property type="entry name" value="WH-like_DNA-bd_sf"/>
</dbReference>
<dbReference type="Pfam" id="PF04542">
    <property type="entry name" value="Sigma70_r2"/>
    <property type="match status" value="1"/>
</dbReference>
<evidence type="ECO:0000256" key="4">
    <source>
        <dbReference type="ARBA" id="ARBA00023163"/>
    </source>
</evidence>
<dbReference type="SUPFAM" id="SSF88659">
    <property type="entry name" value="Sigma3 and sigma4 domains of RNA polymerase sigma factors"/>
    <property type="match status" value="1"/>
</dbReference>
<dbReference type="InterPro" id="IPR039425">
    <property type="entry name" value="RNA_pol_sigma-70-like"/>
</dbReference>
<evidence type="ECO:0000259" key="5">
    <source>
        <dbReference type="Pfam" id="PF04542"/>
    </source>
</evidence>